<keyword evidence="5 7" id="KW-0547">Nucleotide-binding</keyword>
<dbReference type="InterPro" id="IPR020845">
    <property type="entry name" value="AMP-binding_CS"/>
</dbReference>
<reference evidence="11 12" key="1">
    <citation type="journal article" date="2022" name="Nat. Ecol. Evol.">
        <title>A masculinizing supergene underlies an exaggerated male reproductive morph in a spider.</title>
        <authorList>
            <person name="Hendrickx F."/>
            <person name="De Corte Z."/>
            <person name="Sonet G."/>
            <person name="Van Belleghem S.M."/>
            <person name="Kostlbacher S."/>
            <person name="Vangestel C."/>
        </authorList>
    </citation>
    <scope>NUCLEOTIDE SEQUENCE [LARGE SCALE GENOMIC DNA]</scope>
    <source>
        <strain evidence="11">W744_W776</strain>
    </source>
</reference>
<accession>A0AAV6UI16</accession>
<dbReference type="GO" id="GO:0005829">
    <property type="term" value="C:cytosol"/>
    <property type="evidence" value="ECO:0007669"/>
    <property type="project" value="UniProtKB-SubCell"/>
</dbReference>
<evidence type="ECO:0000259" key="9">
    <source>
        <dbReference type="Pfam" id="PF00501"/>
    </source>
</evidence>
<dbReference type="InterPro" id="IPR042099">
    <property type="entry name" value="ANL_N_sf"/>
</dbReference>
<keyword evidence="8" id="KW-1133">Transmembrane helix</keyword>
<dbReference type="Pfam" id="PF00501">
    <property type="entry name" value="AMP-binding"/>
    <property type="match status" value="1"/>
</dbReference>
<keyword evidence="7" id="KW-0443">Lipid metabolism</keyword>
<evidence type="ECO:0000256" key="7">
    <source>
        <dbReference type="RuleBase" id="RU367019"/>
    </source>
</evidence>
<dbReference type="AlphaFoldDB" id="A0AAV6UI16"/>
<evidence type="ECO:0000259" key="10">
    <source>
        <dbReference type="Pfam" id="PF16177"/>
    </source>
</evidence>
<evidence type="ECO:0000256" key="2">
    <source>
        <dbReference type="ARBA" id="ARBA00012988"/>
    </source>
</evidence>
<gene>
    <name evidence="11" type="ORF">JTE90_014302</name>
</gene>
<keyword evidence="7" id="KW-0276">Fatty acid metabolism</keyword>
<comment type="function">
    <text evidence="7">Converts acetoacetate to acetoacetyl-CoA in the cytosol.</text>
</comment>
<dbReference type="InterPro" id="IPR045851">
    <property type="entry name" value="AMP-bd_C_sf"/>
</dbReference>
<keyword evidence="4 7" id="KW-0436">Ligase</keyword>
<evidence type="ECO:0000256" key="4">
    <source>
        <dbReference type="ARBA" id="ARBA00022598"/>
    </source>
</evidence>
<dbReference type="GO" id="GO:0006631">
    <property type="term" value="P:fatty acid metabolic process"/>
    <property type="evidence" value="ECO:0007669"/>
    <property type="project" value="UniProtKB-UniRule"/>
</dbReference>
<dbReference type="InterPro" id="IPR005914">
    <property type="entry name" value="Acac_CoA_synth"/>
</dbReference>
<dbReference type="InterPro" id="IPR000873">
    <property type="entry name" value="AMP-dep_synth/lig_dom"/>
</dbReference>
<keyword evidence="8" id="KW-0472">Membrane</keyword>
<dbReference type="InterPro" id="IPR032387">
    <property type="entry name" value="ACAS_N"/>
</dbReference>
<keyword evidence="7" id="KW-0963">Cytoplasm</keyword>
<comment type="catalytic activity">
    <reaction evidence="7">
        <text>acetoacetate + ATP + CoA = acetoacetyl-CoA + AMP + diphosphate</text>
        <dbReference type="Rhea" id="RHEA:16117"/>
        <dbReference type="ChEBI" id="CHEBI:13705"/>
        <dbReference type="ChEBI" id="CHEBI:30616"/>
        <dbReference type="ChEBI" id="CHEBI:33019"/>
        <dbReference type="ChEBI" id="CHEBI:57286"/>
        <dbReference type="ChEBI" id="CHEBI:57287"/>
        <dbReference type="ChEBI" id="CHEBI:456215"/>
        <dbReference type="EC" id="6.2.1.16"/>
    </reaction>
</comment>
<dbReference type="NCBIfam" id="TIGR01217">
    <property type="entry name" value="ac_ac_CoA_syn"/>
    <property type="match status" value="1"/>
</dbReference>
<feature type="transmembrane region" description="Helical" evidence="8">
    <location>
        <begin position="160"/>
        <end position="187"/>
    </location>
</feature>
<feature type="transmembrane region" description="Helical" evidence="8">
    <location>
        <begin position="327"/>
        <end position="349"/>
    </location>
</feature>
<evidence type="ECO:0000256" key="6">
    <source>
        <dbReference type="ARBA" id="ARBA00022840"/>
    </source>
</evidence>
<sequence>MNSRYRDFENVPVMRKPDGKQSEAVKIFIKLIKQKYKVDIDNYWDRLKWSIDNLEEFWEEIWDFAQVKCSKRFDKVIDLNIPMGEIPKWFVGAKLNFAENLLRYRDDHVALITAGEDKATGKVTYAEMYEHVKLYAAAFRKFGIKKGDIIVCFMSNREEAVYAMLAAVSIGAIWAGAIATFGVKAVINRFQQVSPRIMLTVDRLSYNREEEEMLDKVKEISKSLTSLEKVIIVPSKPESKFKDISGIRNSCFLEDFLKFGQKEDGSVPPLEFEQVDFSYPVFISYTSGTTGLPKPVVHGSGGLLFTARDFYLHSEGTRDTCILSMTAVGWGSWAILATYHFVGITILLFEGVPFLLSPTYLWDLVDEFKITNIYLKESFLTEMEKKGCVPTEKHKLNSIRTFKSVGSIAKTHNYDFVYRILKHNVIFASAYGCTELMGSCMMFDRSLPIYRGELTCPSLGMDLECLDDSGNPVVGEMGELVIKKPAPSLPIGLWGDKDGTQFKQTYFSQFPNKYATGDMAIINPVTKGTLIVCRSDETLKKNEFRFGSSEIYNIVNAFEEVHDSICVSQNSKKGNVRTLLFVKVREGHKFDDDLVGKIKAAIARELSVLHVPDLVFETTDVPYNVNGKKMEITVKKLINNMPFNADAVINQKSLDNFRNVPPYENEEST</sequence>
<feature type="domain" description="Acetyl-coenzyme A synthetase N-terminal" evidence="10">
    <location>
        <begin position="45"/>
        <end position="100"/>
    </location>
</feature>
<dbReference type="Proteomes" id="UP000827092">
    <property type="component" value="Unassembled WGS sequence"/>
</dbReference>
<dbReference type="SUPFAM" id="SSF56801">
    <property type="entry name" value="Acetyl-CoA synthetase-like"/>
    <property type="match status" value="1"/>
</dbReference>
<keyword evidence="12" id="KW-1185">Reference proteome</keyword>
<comment type="similarity">
    <text evidence="1 7">Belongs to the ATP-dependent AMP-binding enzyme family.</text>
</comment>
<dbReference type="GO" id="GO:0030729">
    <property type="term" value="F:acetoacetate-CoA ligase activity"/>
    <property type="evidence" value="ECO:0007669"/>
    <property type="project" value="UniProtKB-UniRule"/>
</dbReference>
<dbReference type="Pfam" id="PF16177">
    <property type="entry name" value="ACAS_N"/>
    <property type="match status" value="1"/>
</dbReference>
<dbReference type="PANTHER" id="PTHR42921">
    <property type="entry name" value="ACETOACETYL-COA SYNTHETASE"/>
    <property type="match status" value="1"/>
</dbReference>
<name>A0AAV6UI16_9ARAC</name>
<feature type="domain" description="AMP-dependent synthetase/ligase" evidence="9">
    <location>
        <begin position="101"/>
        <end position="486"/>
    </location>
</feature>
<protein>
    <recommendedName>
        <fullName evidence="3 7">Acetoacetyl-CoA synthetase</fullName>
        <ecNumber evidence="2 7">6.2.1.16</ecNumber>
    </recommendedName>
</protein>
<dbReference type="PROSITE" id="PS00455">
    <property type="entry name" value="AMP_BINDING"/>
    <property type="match status" value="1"/>
</dbReference>
<dbReference type="EMBL" id="JAFNEN010000398">
    <property type="protein sequence ID" value="KAG8183912.1"/>
    <property type="molecule type" value="Genomic_DNA"/>
</dbReference>
<dbReference type="Gene3D" id="3.40.50.12780">
    <property type="entry name" value="N-terminal domain of ligase-like"/>
    <property type="match status" value="1"/>
</dbReference>
<evidence type="ECO:0000256" key="1">
    <source>
        <dbReference type="ARBA" id="ARBA00006432"/>
    </source>
</evidence>
<evidence type="ECO:0000313" key="12">
    <source>
        <dbReference type="Proteomes" id="UP000827092"/>
    </source>
</evidence>
<dbReference type="Gene3D" id="3.30.300.30">
    <property type="match status" value="1"/>
</dbReference>
<keyword evidence="6 7" id="KW-0067">ATP-binding</keyword>
<organism evidence="11 12">
    <name type="scientific">Oedothorax gibbosus</name>
    <dbReference type="NCBI Taxonomy" id="931172"/>
    <lineage>
        <taxon>Eukaryota</taxon>
        <taxon>Metazoa</taxon>
        <taxon>Ecdysozoa</taxon>
        <taxon>Arthropoda</taxon>
        <taxon>Chelicerata</taxon>
        <taxon>Arachnida</taxon>
        <taxon>Araneae</taxon>
        <taxon>Araneomorphae</taxon>
        <taxon>Entelegynae</taxon>
        <taxon>Araneoidea</taxon>
        <taxon>Linyphiidae</taxon>
        <taxon>Erigoninae</taxon>
        <taxon>Oedothorax</taxon>
    </lineage>
</organism>
<evidence type="ECO:0000256" key="5">
    <source>
        <dbReference type="ARBA" id="ARBA00022741"/>
    </source>
</evidence>
<comment type="subcellular location">
    <subcellularLocation>
        <location evidence="7">Cytoplasm</location>
        <location evidence="7">Cytosol</location>
    </subcellularLocation>
</comment>
<dbReference type="GO" id="GO:0005524">
    <property type="term" value="F:ATP binding"/>
    <property type="evidence" value="ECO:0007669"/>
    <property type="project" value="UniProtKB-UniRule"/>
</dbReference>
<evidence type="ECO:0000313" key="11">
    <source>
        <dbReference type="EMBL" id="KAG8183912.1"/>
    </source>
</evidence>
<comment type="caution">
    <text evidence="11">The sequence shown here is derived from an EMBL/GenBank/DDBJ whole genome shotgun (WGS) entry which is preliminary data.</text>
</comment>
<dbReference type="PANTHER" id="PTHR42921:SF1">
    <property type="entry name" value="ACETOACETYL-COA SYNTHETASE"/>
    <property type="match status" value="1"/>
</dbReference>
<proteinExistence type="inferred from homology"/>
<dbReference type="EC" id="6.2.1.16" evidence="2 7"/>
<evidence type="ECO:0000256" key="3">
    <source>
        <dbReference type="ARBA" id="ARBA00015326"/>
    </source>
</evidence>
<keyword evidence="8" id="KW-0812">Transmembrane</keyword>
<evidence type="ECO:0000256" key="8">
    <source>
        <dbReference type="SAM" id="Phobius"/>
    </source>
</evidence>